<feature type="compositionally biased region" description="Basic and acidic residues" evidence="11">
    <location>
        <begin position="1230"/>
        <end position="1243"/>
    </location>
</feature>
<keyword evidence="2" id="KW-0217">Developmental protein</keyword>
<dbReference type="Gene3D" id="2.60.40.10">
    <property type="entry name" value="Immunoglobulins"/>
    <property type="match status" value="1"/>
</dbReference>
<evidence type="ECO:0000259" key="15">
    <source>
        <dbReference type="PROSITE" id="PS50900"/>
    </source>
</evidence>
<dbReference type="GO" id="GO:0016477">
    <property type="term" value="P:cell migration"/>
    <property type="evidence" value="ECO:0007669"/>
    <property type="project" value="UniProtKB-ARBA"/>
</dbReference>
<evidence type="ECO:0000256" key="1">
    <source>
        <dbReference type="ARBA" id="ARBA00004302"/>
    </source>
</evidence>
<dbReference type="PROSITE" id="PS50835">
    <property type="entry name" value="IG_LIKE"/>
    <property type="match status" value="1"/>
</dbReference>
<evidence type="ECO:0000256" key="5">
    <source>
        <dbReference type="ARBA" id="ARBA00022729"/>
    </source>
</evidence>
<dbReference type="FunFam" id="2.60.120.830:FF:000001">
    <property type="entry name" value="A disintegrin and metalloproteinase with thrombospondin motifs 1"/>
    <property type="match status" value="1"/>
</dbReference>
<dbReference type="PROSITE" id="PS50900">
    <property type="entry name" value="PLAC"/>
    <property type="match status" value="1"/>
</dbReference>
<feature type="region of interest" description="Disordered" evidence="11">
    <location>
        <begin position="1660"/>
        <end position="1701"/>
    </location>
</feature>
<feature type="domain" description="BPTI/Kunitz inhibitor" evidence="13">
    <location>
        <begin position="1845"/>
        <end position="1895"/>
    </location>
</feature>
<dbReference type="InterPro" id="IPR010909">
    <property type="entry name" value="PLAC"/>
</dbReference>
<protein>
    <submittedName>
        <fullName evidence="16">(pine wood nematode) hypothetical protein</fullName>
    </submittedName>
</protein>
<feature type="disulfide bond" evidence="10">
    <location>
        <begin position="96"/>
        <end position="126"/>
    </location>
</feature>
<evidence type="ECO:0000256" key="8">
    <source>
        <dbReference type="ARBA" id="ARBA00022900"/>
    </source>
</evidence>
<evidence type="ECO:0000313" key="16">
    <source>
        <dbReference type="EMBL" id="CAD5231719.1"/>
    </source>
</evidence>
<evidence type="ECO:0000256" key="12">
    <source>
        <dbReference type="SAM" id="SignalP"/>
    </source>
</evidence>
<feature type="domain" description="Ig-like" evidence="14">
    <location>
        <begin position="1989"/>
        <end position="2045"/>
    </location>
</feature>
<evidence type="ECO:0000256" key="11">
    <source>
        <dbReference type="SAM" id="MobiDB-lite"/>
    </source>
</evidence>
<dbReference type="PROSITE" id="PS50279">
    <property type="entry name" value="BPTI_KUNITZ_2"/>
    <property type="match status" value="11"/>
</dbReference>
<dbReference type="Gene3D" id="2.20.100.10">
    <property type="entry name" value="Thrombospondin type-1 (TSP1) repeat"/>
    <property type="match status" value="6"/>
</dbReference>
<feature type="domain" description="BPTI/Kunitz inhibitor" evidence="13">
    <location>
        <begin position="1450"/>
        <end position="1500"/>
    </location>
</feature>
<dbReference type="EMBL" id="CAJFCV020000005">
    <property type="protein sequence ID" value="CAG9123041.1"/>
    <property type="molecule type" value="Genomic_DNA"/>
</dbReference>
<dbReference type="GO" id="GO:0004867">
    <property type="term" value="F:serine-type endopeptidase inhibitor activity"/>
    <property type="evidence" value="ECO:0007669"/>
    <property type="project" value="UniProtKB-KW"/>
</dbReference>
<dbReference type="PROSITE" id="PS50092">
    <property type="entry name" value="TSP1"/>
    <property type="match status" value="5"/>
</dbReference>
<dbReference type="Gene3D" id="4.10.410.10">
    <property type="entry name" value="Pancreatic trypsin inhibitor Kunitz domain"/>
    <property type="match status" value="11"/>
</dbReference>
<feature type="region of interest" description="Disordered" evidence="11">
    <location>
        <begin position="1230"/>
        <end position="1261"/>
    </location>
</feature>
<feature type="domain" description="BPTI/Kunitz inhibitor" evidence="13">
    <location>
        <begin position="1300"/>
        <end position="1350"/>
    </location>
</feature>
<dbReference type="CDD" id="cd00109">
    <property type="entry name" value="Kunitz-type"/>
    <property type="match status" value="8"/>
</dbReference>
<evidence type="ECO:0000256" key="4">
    <source>
        <dbReference type="ARBA" id="ARBA00022690"/>
    </source>
</evidence>
<dbReference type="Pfam" id="PF00014">
    <property type="entry name" value="Kunitz_BPTI"/>
    <property type="match status" value="11"/>
</dbReference>
<dbReference type="InterPro" id="IPR020901">
    <property type="entry name" value="Prtase_inh_Kunz-CS"/>
</dbReference>
<feature type="disulfide bond" evidence="10">
    <location>
        <begin position="107"/>
        <end position="111"/>
    </location>
</feature>
<sequence length="2104" mass="233997">MHSGTALSNALCLALLALISTTSTAWKLPFFNFQQENEISLHPLSPPEDNLRFKRQTYQLSVNGDAFVTVDKYGGGQAESGAWGPWTRDGECSRTCGGGVQTEKRLCNGDCSGPSVRYQSCNLDSCPEDSQDFREEQCETHNDDVLDGKYYKWVPFKGSNKCELTCKPHNESFYYKWADKVVDGTRCDQTSDDICVDGICLPLGCDGKLGSVAKVDKCGVCNGTGNTCKSQEGLVKESGLSKGYNDIIVLPAGATAIRVEETQQTSNSLALKNESGHYFLNGNNRITLGDQEVIAGGTVFKYQKPKPESGLAESLTAKGPLKDDITIQLLYQGGSTGSSVKYQFSIPLDEDIQFVYKPGEWSACSVSCGKGIKTRSAFCTDAKTGQKVGDEVCEENNATRPDIEKPCVTVDCDAEWFIGDWEECSDTCGDHGLQYRVVYCHKVFASGKRMTVDDENCTSVARPAVRQTCNRFSCPEWHAGPWSACSEKCGDAKQYRSVTCRSEKTGEEGKLLPADACPPGVELETIRYCNLGPCEGLHFVTTDWDLCERCTDTEETRNVTCQDQTGRPYPREKCLDDKVTEIPPDVRPCATALPCIYQWHVSEWSKCSTECGHGHKDRKVHCALNELGTIKIVEDNLCSSEKPNVTEECINEAKCTGTWYTGPWSNCTVECGGGKQDRFAVCLNYDKKPVPEWCGEETKPVETQECNVQPCPTCFDSDFGCCPDNVTFAQGDWFEGCSNCSLSEFGCCNDNITEATGPNSLGCDEYIEPEPASGEEPETAEKKEDAEKECEVTNEETGEVASILCAAANETLEIADLLLGNETEDGNATKHCSKTEFGCCPDWYTPAEGKDFLGCPEFILGACNETQHGCCLDNVTLARGPNFEGCGEPVCAASRFGCCKDRKTIAFGPHYLGCERSAFPCENSQFGCCPDGETGALDKNNTGCGVQCLLTKYGCCPDGTTVSKGVNNEGCGCEYSQYGCCPDGKSSAKGAGYYGCPESCAQSQHGCCPDGKTAARGPNKEGCPCQYTRFGCCPDGETTALGPKKEGCDDCRYAKHGCCPDGITKALGPNGAGCPTTTKPPFIVAGTVAPAKIIACNLPQDKGELCQAQYALRWFYDSVEGRCSQFWFGGCAGNENNFASKEECETVCVEPPELGRCYLPKVEGPQKCNDLKPRYWYDYTTKRCDAFWWRGCLGNANNFDSWESCQRFCSNVGPTTTISPPTADPFARQREYEQRRQEEDARQRAAQTQQGQTEEEARRRAEWEQRHRDYFESVKKQKEEAQRRHELDRVQHTARNDPVCSLLVNSGECNSYEDMWYFNVFNQECHQFIYSGCNGNENRFKNKADCLNRCGYLKQNKTQPQVHISDRESCNLPKDVGTCNGKFDAYFYNPSSDSCEIFQYSGCGGNRNRFQSKEQCQFSCSRVQPVANSPIGQGAEITQPLSSLSAAQRCEAAPDKGPCTRFTTMWFFKKTDGTCTRFYYGGCKGNGNLFKTEQECKDICGSYLNVCDLPAVKGPCGGHHQKFYYNKEAKECQQFEFSGCLGNGNNFATKEQCEERCSHPTQEMKQFEESVQPTTLQICSMPHATGPCSDMIRQYYYDINSRTCRQFIYGGCAGNANRFESRNQCQKTCGMTDAGQVERLYQMYEYPAFEAFTKVVKVHKKHHHHVQRRDEGTKDGSSRREQHEGTALAEATVTSDGATEEFETVPEEITVHPQKVTDIPELCLQPEDKGPCHGSILRWRFDPERQQCRSFLFTGCKGNSNNFQSMEGCQRACGEYRQQRVCSEPKGVGECYLKVPKWHYDLNKGECALFWWSGCGGNGNRFSSKAECESLCRVELPTDEHDDVCLFEKDSGPCQDPITQYYYDSQEGACKKFTFGGCRGNANRFNTKEECSKRCRSPVGHIVKMLQPKDICSMNFDSGPCSGVEKKWFFDMNLGLCRSFTYGGCGGNDNRFDSELDCFNQCKNFVDMKKERRVRAEIEISHNAMFKPGDEIAMKCLFGEVDEDAVWFRNDSKLDLNDPRYEGYGNILKIKNAGINDNGLYTCNAGMMTLLSNPKRVVVKEPSYEVCIDRGSPSVCNMVLRTNLCQNQRYYNFCCKTCNPNKRK</sequence>
<dbReference type="SMART" id="SM00408">
    <property type="entry name" value="IGc2"/>
    <property type="match status" value="1"/>
</dbReference>
<dbReference type="SMR" id="A0A811LPV4"/>
<evidence type="ECO:0000256" key="3">
    <source>
        <dbReference type="ARBA" id="ARBA00022525"/>
    </source>
</evidence>
<dbReference type="InterPro" id="IPR036880">
    <property type="entry name" value="Kunitz_BPTI_sf"/>
</dbReference>
<dbReference type="SMART" id="SM00409">
    <property type="entry name" value="IG"/>
    <property type="match status" value="1"/>
</dbReference>
<dbReference type="SUPFAM" id="SSF82895">
    <property type="entry name" value="TSP-1 type 1 repeat"/>
    <property type="match status" value="6"/>
</dbReference>
<dbReference type="Pfam" id="PF05986">
    <property type="entry name" value="ADAMTS_spacer1"/>
    <property type="match status" value="1"/>
</dbReference>
<keyword evidence="4" id="KW-0646">Protease inhibitor</keyword>
<feature type="domain" description="BPTI/Kunitz inhibitor" evidence="13">
    <location>
        <begin position="1723"/>
        <end position="1773"/>
    </location>
</feature>
<feature type="domain" description="BPTI/Kunitz inhibitor" evidence="13">
    <location>
        <begin position="1782"/>
        <end position="1832"/>
    </location>
</feature>
<reference evidence="16" key="1">
    <citation type="submission" date="2020-09" db="EMBL/GenBank/DDBJ databases">
        <authorList>
            <person name="Kikuchi T."/>
        </authorList>
    </citation>
    <scope>NUCLEOTIDE SEQUENCE</scope>
    <source>
        <strain evidence="16">Ka4C1</strain>
    </source>
</reference>
<dbReference type="GO" id="GO:0030198">
    <property type="term" value="P:extracellular matrix organization"/>
    <property type="evidence" value="ECO:0007669"/>
    <property type="project" value="InterPro"/>
</dbReference>
<dbReference type="SMART" id="SM00209">
    <property type="entry name" value="TSP1"/>
    <property type="match status" value="7"/>
</dbReference>
<feature type="compositionally biased region" description="Basic and acidic residues" evidence="11">
    <location>
        <begin position="1668"/>
        <end position="1684"/>
    </location>
</feature>
<dbReference type="InterPro" id="IPR036179">
    <property type="entry name" value="Ig-like_dom_sf"/>
</dbReference>
<evidence type="ECO:0000259" key="14">
    <source>
        <dbReference type="PROSITE" id="PS50835"/>
    </source>
</evidence>
<keyword evidence="5 12" id="KW-0732">Signal</keyword>
<dbReference type="OrthoDB" id="5781878at2759"/>
<dbReference type="CDD" id="cd22635">
    <property type="entry name" value="Kunitz_papilin"/>
    <property type="match status" value="1"/>
</dbReference>
<dbReference type="PRINTS" id="PR01857">
    <property type="entry name" value="ADAMTSFAMILY"/>
</dbReference>
<dbReference type="PANTHER" id="PTHR10083">
    <property type="entry name" value="KUNITZ-TYPE PROTEASE INHIBITOR-RELATED"/>
    <property type="match status" value="1"/>
</dbReference>
<evidence type="ECO:0000313" key="17">
    <source>
        <dbReference type="Proteomes" id="UP000659654"/>
    </source>
</evidence>
<evidence type="ECO:0000259" key="13">
    <source>
        <dbReference type="PROSITE" id="PS50279"/>
    </source>
</evidence>
<keyword evidence="7" id="KW-0084">Basement membrane</keyword>
<dbReference type="Pfam" id="PF19030">
    <property type="entry name" value="TSP1_ADAMTS"/>
    <property type="match status" value="5"/>
</dbReference>
<feature type="domain" description="BPTI/Kunitz inhibitor" evidence="13">
    <location>
        <begin position="1507"/>
        <end position="1557"/>
    </location>
</feature>
<dbReference type="InterPro" id="IPR036383">
    <property type="entry name" value="TSP1_rpt_sf"/>
</dbReference>
<keyword evidence="6" id="KW-0677">Repeat</keyword>
<dbReference type="InterPro" id="IPR010294">
    <property type="entry name" value="ADAMTS_spacer1"/>
</dbReference>
<evidence type="ECO:0000256" key="7">
    <source>
        <dbReference type="ARBA" id="ARBA00022869"/>
    </source>
</evidence>
<dbReference type="FunFam" id="4.10.410.10:FF:000011">
    <property type="entry name" value="Tissue factor pathway inhibitor"/>
    <property type="match status" value="1"/>
</dbReference>
<dbReference type="SUPFAM" id="SSF57362">
    <property type="entry name" value="BPTI-like"/>
    <property type="match status" value="11"/>
</dbReference>
<name>A0A811LPV4_BURXY</name>
<dbReference type="Proteomes" id="UP000582659">
    <property type="component" value="Unassembled WGS sequence"/>
</dbReference>
<dbReference type="InterPro" id="IPR000884">
    <property type="entry name" value="TSP1_rpt"/>
</dbReference>
<dbReference type="Gene3D" id="2.60.120.830">
    <property type="match status" value="1"/>
</dbReference>
<comment type="caution">
    <text evidence="16">The sequence shown here is derived from an EMBL/GenBank/DDBJ whole genome shotgun (WGS) entry which is preliminary data.</text>
</comment>
<dbReference type="SUPFAM" id="SSF48726">
    <property type="entry name" value="Immunoglobulin"/>
    <property type="match status" value="1"/>
</dbReference>
<feature type="domain" description="PLAC" evidence="15">
    <location>
        <begin position="2063"/>
        <end position="2102"/>
    </location>
</feature>
<dbReference type="InterPro" id="IPR045371">
    <property type="entry name" value="ADAMTS_CR_3"/>
</dbReference>
<keyword evidence="9 10" id="KW-1015">Disulfide bond</keyword>
<dbReference type="InterPro" id="IPR003598">
    <property type="entry name" value="Ig_sub2"/>
</dbReference>
<feature type="disulfide bond" evidence="10">
    <location>
        <begin position="92"/>
        <end position="121"/>
    </location>
</feature>
<evidence type="ECO:0000256" key="10">
    <source>
        <dbReference type="PIRSR" id="PIRSR613273-3"/>
    </source>
</evidence>
<keyword evidence="3" id="KW-0964">Secreted</keyword>
<evidence type="ECO:0000256" key="6">
    <source>
        <dbReference type="ARBA" id="ARBA00022737"/>
    </source>
</evidence>
<dbReference type="EMBL" id="CAJFDI010000005">
    <property type="protein sequence ID" value="CAD5231719.1"/>
    <property type="molecule type" value="Genomic_DNA"/>
</dbReference>
<keyword evidence="8" id="KW-0722">Serine protease inhibitor</keyword>
<dbReference type="Pfam" id="PF00090">
    <property type="entry name" value="TSP_1"/>
    <property type="match status" value="1"/>
</dbReference>
<feature type="domain" description="BPTI/Kunitz inhibitor" evidence="13">
    <location>
        <begin position="1157"/>
        <end position="1209"/>
    </location>
</feature>
<organism evidence="16 17">
    <name type="scientific">Bursaphelenchus xylophilus</name>
    <name type="common">Pinewood nematode worm</name>
    <name type="synonym">Aphelenchoides xylophilus</name>
    <dbReference type="NCBI Taxonomy" id="6326"/>
    <lineage>
        <taxon>Eukaryota</taxon>
        <taxon>Metazoa</taxon>
        <taxon>Ecdysozoa</taxon>
        <taxon>Nematoda</taxon>
        <taxon>Chromadorea</taxon>
        <taxon>Rhabditida</taxon>
        <taxon>Tylenchina</taxon>
        <taxon>Tylenchomorpha</taxon>
        <taxon>Aphelenchoidea</taxon>
        <taxon>Aphelenchoididae</taxon>
        <taxon>Bursaphelenchus</taxon>
    </lineage>
</organism>
<dbReference type="InterPro" id="IPR003599">
    <property type="entry name" value="Ig_sub"/>
</dbReference>
<dbReference type="PRINTS" id="PR00759">
    <property type="entry name" value="BASICPTASE"/>
</dbReference>
<dbReference type="InterPro" id="IPR050098">
    <property type="entry name" value="TFPI/VKTCI-like"/>
</dbReference>
<keyword evidence="17" id="KW-1185">Reference proteome</keyword>
<dbReference type="InterPro" id="IPR013783">
    <property type="entry name" value="Ig-like_fold"/>
</dbReference>
<dbReference type="GO" id="GO:0009653">
    <property type="term" value="P:anatomical structure morphogenesis"/>
    <property type="evidence" value="ECO:0007669"/>
    <property type="project" value="UniProtKB-ARBA"/>
</dbReference>
<dbReference type="SMART" id="SM00131">
    <property type="entry name" value="KU"/>
    <property type="match status" value="11"/>
</dbReference>
<keyword evidence="7" id="KW-0272">Extracellular matrix</keyword>
<comment type="subcellular location">
    <subcellularLocation>
        <location evidence="1">Secreted</location>
        <location evidence="1">Extracellular space</location>
        <location evidence="1">Extracellular matrix</location>
        <location evidence="1">Basement membrane</location>
    </subcellularLocation>
</comment>
<dbReference type="Proteomes" id="UP000659654">
    <property type="component" value="Unassembled WGS sequence"/>
</dbReference>
<dbReference type="Pfam" id="PF19236">
    <property type="entry name" value="ADAMTS_CR_3"/>
    <property type="match status" value="1"/>
</dbReference>
<dbReference type="InterPro" id="IPR007110">
    <property type="entry name" value="Ig-like_dom"/>
</dbReference>
<feature type="domain" description="BPTI/Kunitz inhibitor" evidence="13">
    <location>
        <begin position="1579"/>
        <end position="1629"/>
    </location>
</feature>
<dbReference type="PANTHER" id="PTHR10083:SF373">
    <property type="entry name" value="SERINE PEPTIDASE INHIBITOR, KUNITZ TYPE, 2"/>
    <property type="match status" value="1"/>
</dbReference>
<evidence type="ECO:0000256" key="2">
    <source>
        <dbReference type="ARBA" id="ARBA00022473"/>
    </source>
</evidence>
<dbReference type="GO" id="GO:0005604">
    <property type="term" value="C:basement membrane"/>
    <property type="evidence" value="ECO:0007669"/>
    <property type="project" value="UniProtKB-SubCell"/>
</dbReference>
<dbReference type="InterPro" id="IPR013273">
    <property type="entry name" value="ADAMTS/ADAMTS-like"/>
</dbReference>
<dbReference type="FunFam" id="4.10.410.10:FF:000005">
    <property type="entry name" value="Pancreatic trypsin inhibitor"/>
    <property type="match status" value="1"/>
</dbReference>
<feature type="chain" id="PRO_5036221480" evidence="12">
    <location>
        <begin position="26"/>
        <end position="2104"/>
    </location>
</feature>
<feature type="domain" description="BPTI/Kunitz inhibitor" evidence="13">
    <location>
        <begin position="1912"/>
        <end position="1962"/>
    </location>
</feature>
<feature type="signal peptide" evidence="12">
    <location>
        <begin position="1"/>
        <end position="25"/>
    </location>
</feature>
<proteinExistence type="predicted"/>
<dbReference type="PROSITE" id="PS00280">
    <property type="entry name" value="BPTI_KUNITZ_1"/>
    <property type="match status" value="8"/>
</dbReference>
<gene>
    <name evidence="16" type="ORF">BXYJ_LOCUS11815</name>
</gene>
<dbReference type="InterPro" id="IPR002223">
    <property type="entry name" value="Kunitz_BPTI"/>
</dbReference>
<feature type="domain" description="BPTI/Kunitz inhibitor" evidence="13">
    <location>
        <begin position="1096"/>
        <end position="1148"/>
    </location>
</feature>
<feature type="domain" description="BPTI/Kunitz inhibitor" evidence="13">
    <location>
        <begin position="1370"/>
        <end position="1420"/>
    </location>
</feature>
<evidence type="ECO:0000256" key="9">
    <source>
        <dbReference type="ARBA" id="ARBA00023157"/>
    </source>
</evidence>
<dbReference type="GO" id="GO:0005615">
    <property type="term" value="C:extracellular space"/>
    <property type="evidence" value="ECO:0007669"/>
    <property type="project" value="TreeGrafter"/>
</dbReference>
<feature type="compositionally biased region" description="Acidic residues" evidence="11">
    <location>
        <begin position="766"/>
        <end position="778"/>
    </location>
</feature>
<dbReference type="FunFam" id="2.20.100.10:FF:000005">
    <property type="entry name" value="ADAM metallopeptidase with thrombospondin type 1 motif 9"/>
    <property type="match status" value="1"/>
</dbReference>
<feature type="region of interest" description="Disordered" evidence="11">
    <location>
        <begin position="766"/>
        <end position="785"/>
    </location>
</feature>
<dbReference type="FunFam" id="4.10.410.10:FF:000020">
    <property type="entry name" value="Collagen, type VI, alpha 3"/>
    <property type="match status" value="5"/>
</dbReference>
<accession>A0A811LPV4</accession>